<evidence type="ECO:0000256" key="1">
    <source>
        <dbReference type="SAM" id="Phobius"/>
    </source>
</evidence>
<gene>
    <name evidence="2" type="ORF">J2X31_001389</name>
</gene>
<sequence length="64" mass="7640">MKKRHEQKLIILSLLLLLCFNMPLLLIFDSSVSVMGIPLIYVYFFSLWIFSILISLLVIKRYYE</sequence>
<keyword evidence="1" id="KW-0472">Membrane</keyword>
<dbReference type="EMBL" id="JAVDVI010000005">
    <property type="protein sequence ID" value="MDR6967378.1"/>
    <property type="molecule type" value="Genomic_DNA"/>
</dbReference>
<name>A0ABU1TN45_9FLAO</name>
<evidence type="ECO:0000313" key="2">
    <source>
        <dbReference type="EMBL" id="MDR6967378.1"/>
    </source>
</evidence>
<feature type="transmembrane region" description="Helical" evidence="1">
    <location>
        <begin position="9"/>
        <end position="28"/>
    </location>
</feature>
<keyword evidence="1" id="KW-0812">Transmembrane</keyword>
<keyword evidence="1" id="KW-1133">Transmembrane helix</keyword>
<accession>A0ABU1TN45</accession>
<evidence type="ECO:0000313" key="3">
    <source>
        <dbReference type="Proteomes" id="UP001255185"/>
    </source>
</evidence>
<organism evidence="2 3">
    <name type="scientific">Flavobacterium arsenatis</name>
    <dbReference type="NCBI Taxonomy" id="1484332"/>
    <lineage>
        <taxon>Bacteria</taxon>
        <taxon>Pseudomonadati</taxon>
        <taxon>Bacteroidota</taxon>
        <taxon>Flavobacteriia</taxon>
        <taxon>Flavobacteriales</taxon>
        <taxon>Flavobacteriaceae</taxon>
        <taxon>Flavobacterium</taxon>
    </lineage>
</organism>
<feature type="transmembrane region" description="Helical" evidence="1">
    <location>
        <begin position="40"/>
        <end position="59"/>
    </location>
</feature>
<protein>
    <recommendedName>
        <fullName evidence="4">DUF3311 domain-containing protein</fullName>
    </recommendedName>
</protein>
<comment type="caution">
    <text evidence="2">The sequence shown here is derived from an EMBL/GenBank/DDBJ whole genome shotgun (WGS) entry which is preliminary data.</text>
</comment>
<keyword evidence="3" id="KW-1185">Reference proteome</keyword>
<dbReference type="Proteomes" id="UP001255185">
    <property type="component" value="Unassembled WGS sequence"/>
</dbReference>
<reference evidence="2 3" key="1">
    <citation type="submission" date="2023-07" db="EMBL/GenBank/DDBJ databases">
        <title>Sorghum-associated microbial communities from plants grown in Nebraska, USA.</title>
        <authorList>
            <person name="Schachtman D."/>
        </authorList>
    </citation>
    <scope>NUCLEOTIDE SEQUENCE [LARGE SCALE GENOMIC DNA]</scope>
    <source>
        <strain evidence="2 3">3773</strain>
    </source>
</reference>
<evidence type="ECO:0008006" key="4">
    <source>
        <dbReference type="Google" id="ProtNLM"/>
    </source>
</evidence>
<proteinExistence type="predicted"/>